<evidence type="ECO:0000256" key="8">
    <source>
        <dbReference type="ARBA" id="ARBA00022777"/>
    </source>
</evidence>
<dbReference type="PRINTS" id="PR00990">
    <property type="entry name" value="RIBOKINASE"/>
</dbReference>
<evidence type="ECO:0000256" key="3">
    <source>
        <dbReference type="ARBA" id="ARBA00016943"/>
    </source>
</evidence>
<evidence type="ECO:0000256" key="5">
    <source>
        <dbReference type="ARBA" id="ARBA00022679"/>
    </source>
</evidence>
<feature type="binding site" evidence="13">
    <location>
        <begin position="228"/>
        <end position="233"/>
    </location>
    <ligand>
        <name>ATP</name>
        <dbReference type="ChEBI" id="CHEBI:30616"/>
    </ligand>
</feature>
<keyword evidence="13" id="KW-0539">Nucleus</keyword>
<evidence type="ECO:0000313" key="15">
    <source>
        <dbReference type="EMBL" id="CAF0838220.1"/>
    </source>
</evidence>
<keyword evidence="4 13" id="KW-0963">Cytoplasm</keyword>
<dbReference type="Proteomes" id="UP000663879">
    <property type="component" value="Unassembled WGS sequence"/>
</dbReference>
<dbReference type="UniPathway" id="UPA00916">
    <property type="reaction ID" value="UER00889"/>
</dbReference>
<feature type="binding site" evidence="13">
    <location>
        <position position="144"/>
    </location>
    <ligand>
        <name>substrate</name>
    </ligand>
</feature>
<dbReference type="PROSITE" id="PS00584">
    <property type="entry name" value="PFKB_KINASES_2"/>
    <property type="match status" value="1"/>
</dbReference>
<dbReference type="PANTHER" id="PTHR10584:SF166">
    <property type="entry name" value="RIBOKINASE"/>
    <property type="match status" value="1"/>
</dbReference>
<evidence type="ECO:0000259" key="14">
    <source>
        <dbReference type="Pfam" id="PF00294"/>
    </source>
</evidence>
<dbReference type="EC" id="2.7.1.15" evidence="2 13"/>
<dbReference type="EMBL" id="CAJNOC010001135">
    <property type="protein sequence ID" value="CAF0838220.1"/>
    <property type="molecule type" value="Genomic_DNA"/>
</dbReference>
<feature type="active site" description="Proton acceptor" evidence="13">
    <location>
        <position position="262"/>
    </location>
</feature>
<feature type="binding site" evidence="13">
    <location>
        <position position="256"/>
    </location>
    <ligand>
        <name>K(+)</name>
        <dbReference type="ChEBI" id="CHEBI:29103"/>
    </ligand>
</feature>
<keyword evidence="7 13" id="KW-0547">Nucleotide-binding</keyword>
<comment type="cofactor">
    <cofactor evidence="13">
        <name>Mg(2+)</name>
        <dbReference type="ChEBI" id="CHEBI:18420"/>
    </cofactor>
    <text evidence="13">Requires a divalent cation, most likely magnesium in vivo, as an electrophilic catalyst to aid phosphoryl group transfer. It is the chelate of the metal and the nucleotide that is the actual substrate.</text>
</comment>
<feature type="binding site" evidence="13">
    <location>
        <position position="292"/>
    </location>
    <ligand>
        <name>K(+)</name>
        <dbReference type="ChEBI" id="CHEBI:29103"/>
    </ligand>
</feature>
<feature type="binding site" evidence="13">
    <location>
        <position position="297"/>
    </location>
    <ligand>
        <name>K(+)</name>
        <dbReference type="ChEBI" id="CHEBI:29103"/>
    </ligand>
</feature>
<evidence type="ECO:0000256" key="12">
    <source>
        <dbReference type="ARBA" id="ARBA00023277"/>
    </source>
</evidence>
<keyword evidence="10 13" id="KW-0460">Magnesium</keyword>
<feature type="binding site" evidence="13">
    <location>
        <position position="262"/>
    </location>
    <ligand>
        <name>substrate</name>
    </ligand>
</feature>
<comment type="similarity">
    <text evidence="1">Belongs to the carbohydrate kinase pfkB family.</text>
</comment>
<organism evidence="15 16">
    <name type="scientific">Brachionus calyciflorus</name>
    <dbReference type="NCBI Taxonomy" id="104777"/>
    <lineage>
        <taxon>Eukaryota</taxon>
        <taxon>Metazoa</taxon>
        <taxon>Spiralia</taxon>
        <taxon>Gnathifera</taxon>
        <taxon>Rotifera</taxon>
        <taxon>Eurotatoria</taxon>
        <taxon>Monogononta</taxon>
        <taxon>Pseudotrocha</taxon>
        <taxon>Ploima</taxon>
        <taxon>Brachionidae</taxon>
        <taxon>Brachionus</taxon>
    </lineage>
</organism>
<dbReference type="InterPro" id="IPR011611">
    <property type="entry name" value="PfkB_dom"/>
</dbReference>
<dbReference type="InterPro" id="IPR011877">
    <property type="entry name" value="Ribokinase"/>
</dbReference>
<name>A0A813VJ60_9BILA</name>
<comment type="activity regulation">
    <text evidence="13">Activated by a monovalent cation that binds near, but not in, the active site. The most likely occupant of the site in vivo is potassium. Ion binding induces a conformational change that may alter substrate affinity.</text>
</comment>
<comment type="subcellular location">
    <subcellularLocation>
        <location evidence="13">Cytoplasm</location>
    </subcellularLocation>
    <subcellularLocation>
        <location evidence="13">Nucleus</location>
    </subcellularLocation>
</comment>
<dbReference type="Pfam" id="PF00294">
    <property type="entry name" value="PfkB"/>
    <property type="match status" value="1"/>
</dbReference>
<dbReference type="GO" id="GO:0046872">
    <property type="term" value="F:metal ion binding"/>
    <property type="evidence" value="ECO:0007669"/>
    <property type="project" value="UniProtKB-KW"/>
</dbReference>
<dbReference type="GO" id="GO:0004747">
    <property type="term" value="F:ribokinase activity"/>
    <property type="evidence" value="ECO:0007669"/>
    <property type="project" value="UniProtKB-UniRule"/>
</dbReference>
<dbReference type="GO" id="GO:0019303">
    <property type="term" value="P:D-ribose catabolic process"/>
    <property type="evidence" value="ECO:0007669"/>
    <property type="project" value="UniProtKB-UniRule"/>
</dbReference>
<evidence type="ECO:0000256" key="7">
    <source>
        <dbReference type="ARBA" id="ARBA00022741"/>
    </source>
</evidence>
<dbReference type="GO" id="GO:0005737">
    <property type="term" value="C:cytoplasm"/>
    <property type="evidence" value="ECO:0007669"/>
    <property type="project" value="UniProtKB-SubCell"/>
</dbReference>
<evidence type="ECO:0000256" key="9">
    <source>
        <dbReference type="ARBA" id="ARBA00022840"/>
    </source>
</evidence>
<keyword evidence="16" id="KW-1185">Reference proteome</keyword>
<feature type="binding site" evidence="13">
    <location>
        <position position="258"/>
    </location>
    <ligand>
        <name>K(+)</name>
        <dbReference type="ChEBI" id="CHEBI:29103"/>
    </ligand>
</feature>
<comment type="caution">
    <text evidence="15">The sequence shown here is derived from an EMBL/GenBank/DDBJ whole genome shotgun (WGS) entry which is preliminary data.</text>
</comment>
<comment type="catalytic activity">
    <reaction evidence="13">
        <text>D-ribose + ATP = D-ribose 5-phosphate + ADP + H(+)</text>
        <dbReference type="Rhea" id="RHEA:13697"/>
        <dbReference type="ChEBI" id="CHEBI:15378"/>
        <dbReference type="ChEBI" id="CHEBI:30616"/>
        <dbReference type="ChEBI" id="CHEBI:47013"/>
        <dbReference type="ChEBI" id="CHEBI:78346"/>
        <dbReference type="ChEBI" id="CHEBI:456216"/>
        <dbReference type="EC" id="2.7.1.15"/>
    </reaction>
</comment>
<comment type="pathway">
    <text evidence="13">Carbohydrate metabolism; D-ribose degradation; D-ribose 5-phosphate from beta-D-ribopyranose: step 2/2.</text>
</comment>
<reference evidence="15" key="1">
    <citation type="submission" date="2021-02" db="EMBL/GenBank/DDBJ databases">
        <authorList>
            <person name="Nowell W R."/>
        </authorList>
    </citation>
    <scope>NUCLEOTIDE SEQUENCE</scope>
    <source>
        <strain evidence="15">Ploen Becks lab</strain>
    </source>
</reference>
<dbReference type="NCBIfam" id="TIGR02152">
    <property type="entry name" value="D_ribokin_bact"/>
    <property type="match status" value="1"/>
</dbReference>
<keyword evidence="5 13" id="KW-0808">Transferase</keyword>
<dbReference type="AlphaFoldDB" id="A0A813VJ60"/>
<feature type="binding site" evidence="13">
    <location>
        <position position="301"/>
    </location>
    <ligand>
        <name>K(+)</name>
        <dbReference type="ChEBI" id="CHEBI:29103"/>
    </ligand>
</feature>
<feature type="binding site" evidence="13">
    <location>
        <position position="190"/>
    </location>
    <ligand>
        <name>ATP</name>
        <dbReference type="ChEBI" id="CHEBI:30616"/>
    </ligand>
</feature>
<dbReference type="OrthoDB" id="415590at2759"/>
<dbReference type="InterPro" id="IPR002173">
    <property type="entry name" value="Carboh/pur_kinase_PfkB_CS"/>
</dbReference>
<keyword evidence="12 13" id="KW-0119">Carbohydrate metabolism</keyword>
<evidence type="ECO:0000313" key="16">
    <source>
        <dbReference type="Proteomes" id="UP000663879"/>
    </source>
</evidence>
<evidence type="ECO:0000256" key="2">
    <source>
        <dbReference type="ARBA" id="ARBA00012035"/>
    </source>
</evidence>
<feature type="domain" description="Carbohydrate kinase PfkB" evidence="14">
    <location>
        <begin position="7"/>
        <end position="303"/>
    </location>
</feature>
<evidence type="ECO:0000256" key="1">
    <source>
        <dbReference type="ARBA" id="ARBA00005380"/>
    </source>
</evidence>
<dbReference type="GO" id="GO:0005634">
    <property type="term" value="C:nucleus"/>
    <property type="evidence" value="ECO:0007669"/>
    <property type="project" value="UniProtKB-SubCell"/>
</dbReference>
<keyword evidence="9 13" id="KW-0067">ATP-binding</keyword>
<dbReference type="GO" id="GO:0005524">
    <property type="term" value="F:ATP binding"/>
    <property type="evidence" value="ECO:0007669"/>
    <property type="project" value="UniProtKB-UniRule"/>
</dbReference>
<dbReference type="SUPFAM" id="SSF53613">
    <property type="entry name" value="Ribokinase-like"/>
    <property type="match status" value="1"/>
</dbReference>
<gene>
    <name evidence="15" type="ORF">OXX778_LOCUS8313</name>
</gene>
<accession>A0A813VJ60</accession>
<feature type="binding site" evidence="13">
    <location>
        <begin position="43"/>
        <end position="47"/>
    </location>
    <ligand>
        <name>substrate</name>
    </ligand>
</feature>
<dbReference type="PROSITE" id="PS00583">
    <property type="entry name" value="PFKB_KINASES_1"/>
    <property type="match status" value="1"/>
</dbReference>
<dbReference type="InterPro" id="IPR029056">
    <property type="entry name" value="Ribokinase-like"/>
</dbReference>
<keyword evidence="8 13" id="KW-0418">Kinase</keyword>
<proteinExistence type="inferred from homology"/>
<feature type="binding site" evidence="13">
    <location>
        <position position="295"/>
    </location>
    <ligand>
        <name>K(+)</name>
        <dbReference type="ChEBI" id="CHEBI:29103"/>
    </ligand>
</feature>
<comment type="caution">
    <text evidence="13">Lacks conserved residue(s) required for the propagation of feature annotation.</text>
</comment>
<comment type="subunit">
    <text evidence="13">Homodimer.</text>
</comment>
<evidence type="ECO:0000256" key="11">
    <source>
        <dbReference type="ARBA" id="ARBA00022958"/>
    </source>
</evidence>
<dbReference type="Gene3D" id="3.40.1190.20">
    <property type="match status" value="1"/>
</dbReference>
<feature type="binding site" evidence="13">
    <location>
        <begin position="15"/>
        <end position="17"/>
    </location>
    <ligand>
        <name>substrate</name>
    </ligand>
</feature>
<protein>
    <recommendedName>
        <fullName evidence="3 13">Ribokinase</fullName>
        <shortName evidence="13">RK</shortName>
        <ecNumber evidence="2 13">2.7.1.15</ecNumber>
    </recommendedName>
</protein>
<comment type="function">
    <text evidence="13">Catalyzes the phosphorylation of ribose at O-5 in a reaction requiring ATP and magnesium. The resulting D-ribose-5-phosphate can then be used either for sythesis of nucleotides, histidine, and tryptophan, or as a component of the pentose phosphate pathway.</text>
</comment>
<dbReference type="CDD" id="cd01174">
    <property type="entry name" value="ribokinase"/>
    <property type="match status" value="1"/>
</dbReference>
<evidence type="ECO:0000256" key="10">
    <source>
        <dbReference type="ARBA" id="ARBA00022842"/>
    </source>
</evidence>
<keyword evidence="11 13" id="KW-0630">Potassium</keyword>
<evidence type="ECO:0000256" key="6">
    <source>
        <dbReference type="ARBA" id="ARBA00022723"/>
    </source>
</evidence>
<feature type="binding site" evidence="13">
    <location>
        <begin position="261"/>
        <end position="262"/>
    </location>
    <ligand>
        <name>ATP</name>
        <dbReference type="ChEBI" id="CHEBI:30616"/>
    </ligand>
</feature>
<evidence type="ECO:0000256" key="4">
    <source>
        <dbReference type="ARBA" id="ARBA00022490"/>
    </source>
</evidence>
<sequence length="314" mass="34320">MIEEFSDVIVVASCNVDLISYVEKLPKMGETIMGKEFKIGFGGKGANKAIACSRLGSKCSVIAKLGDDIFGKNYLDNFKENKIDTSRIFITNLAATGVAPICVDRNGENSIIVILGANLLLSPEDIETCDESIKNSKILVTNLEIPIKSAIKSLEIAKKYNVKTVLNFAPAVLDELDEKLFKYTDFLILNEVEVEQLSHVEIKKESDVQTAGLALLDKHDVKIGIIVTLGHKGVIFVDRIERSSFHVPCNKVNVVDTSGAGDAFVGAFVHYLNRAGSVKEAIELASFYASLTVQTHGTQSSYPSVQELDQKFKI</sequence>
<dbReference type="HAMAP" id="MF_01987">
    <property type="entry name" value="Ribokinase"/>
    <property type="match status" value="1"/>
</dbReference>
<comment type="similarity">
    <text evidence="13">Belongs to the carbohydrate kinase PfkB family. Ribokinase subfamily.</text>
</comment>
<dbReference type="InterPro" id="IPR002139">
    <property type="entry name" value="Ribo/fructo_kinase"/>
</dbReference>
<evidence type="ECO:0000256" key="13">
    <source>
        <dbReference type="HAMAP-Rule" id="MF_03215"/>
    </source>
</evidence>
<dbReference type="PANTHER" id="PTHR10584">
    <property type="entry name" value="SUGAR KINASE"/>
    <property type="match status" value="1"/>
</dbReference>
<keyword evidence="6 13" id="KW-0479">Metal-binding</keyword>
<dbReference type="FunFam" id="3.40.1190.20:FF:000010">
    <property type="entry name" value="Ribokinase"/>
    <property type="match status" value="1"/>
</dbReference>